<dbReference type="Pfam" id="PF00501">
    <property type="entry name" value="AMP-binding"/>
    <property type="match status" value="1"/>
</dbReference>
<keyword evidence="2" id="KW-0934">Plastid</keyword>
<dbReference type="GO" id="GO:0030497">
    <property type="term" value="P:fatty acid elongation"/>
    <property type="evidence" value="ECO:0007669"/>
    <property type="project" value="TreeGrafter"/>
</dbReference>
<keyword evidence="2" id="KW-0436">Ligase</keyword>
<dbReference type="Pfam" id="PF23562">
    <property type="entry name" value="AMP-binding_C_3"/>
    <property type="match status" value="1"/>
</dbReference>
<dbReference type="PANTHER" id="PTHR43813">
    <property type="entry name" value="ACYL-ACTIVATING ENZYME 16, CHLOROPLASTIC-RELATED"/>
    <property type="match status" value="1"/>
</dbReference>
<proteinExistence type="predicted"/>
<dbReference type="GO" id="GO:0009507">
    <property type="term" value="C:chloroplast"/>
    <property type="evidence" value="ECO:0007669"/>
    <property type="project" value="TreeGrafter"/>
</dbReference>
<evidence type="ECO:0000313" key="2">
    <source>
        <dbReference type="EMBL" id="ACB43135.1"/>
    </source>
</evidence>
<dbReference type="AlphaFoldDB" id="B1X5B6"/>
<protein>
    <submittedName>
        <fullName evidence="2">Putative long-chain-fatty-acid--CoA ligase</fullName>
    </submittedName>
</protein>
<dbReference type="RefSeq" id="YP_002049345.1">
    <property type="nucleotide sequence ID" value="NC_011087.1"/>
</dbReference>
<dbReference type="EMBL" id="CP000815">
    <property type="protein sequence ID" value="ACB43135.1"/>
    <property type="molecule type" value="Genomic_DNA"/>
</dbReference>
<dbReference type="Gene3D" id="3.40.50.12780">
    <property type="entry name" value="N-terminal domain of ligase-like"/>
    <property type="match status" value="2"/>
</dbReference>
<organism evidence="2">
    <name type="scientific">Paulinella chromatophora</name>
    <dbReference type="NCBI Taxonomy" id="39717"/>
    <lineage>
        <taxon>Eukaryota</taxon>
        <taxon>Sar</taxon>
        <taxon>Rhizaria</taxon>
        <taxon>Cercozoa</taxon>
        <taxon>Imbricatea</taxon>
        <taxon>Silicofilosea</taxon>
        <taxon>Euglyphida</taxon>
        <taxon>Paulinellidae</taxon>
        <taxon>Paulinella</taxon>
    </lineage>
</organism>
<geneLocation type="organellar chromatophore" evidence="2"/>
<reference evidence="2" key="2">
    <citation type="journal article" date="2008" name="Curr. Biol.">
        <title>Chromatophore genome sequence of Paulinella sheds light on acquisition of photosynthesis by eukaryotes.</title>
        <authorList>
            <person name="Nowack E.C.M."/>
            <person name="Melkonian M."/>
            <person name="Gloeckner G."/>
        </authorList>
    </citation>
    <scope>NUCLEOTIDE SEQUENCE [LARGE SCALE GENOMIC DNA]</scope>
</reference>
<dbReference type="PANTHER" id="PTHR43813:SF1">
    <property type="entry name" value="ACYL-ACTIVATING ENZYME 16, CHLOROPLASTIC-RELATED"/>
    <property type="match status" value="1"/>
</dbReference>
<gene>
    <name evidence="2" type="ordered locus">PCC_0720</name>
</gene>
<dbReference type="PROSITE" id="PS00455">
    <property type="entry name" value="AMP_BINDING"/>
    <property type="match status" value="1"/>
</dbReference>
<name>B1X5B6_PAUCH</name>
<feature type="domain" description="AMP-dependent synthetase/ligase" evidence="1">
    <location>
        <begin position="55"/>
        <end position="476"/>
    </location>
</feature>
<dbReference type="InterPro" id="IPR042099">
    <property type="entry name" value="ANL_N_sf"/>
</dbReference>
<evidence type="ECO:0000259" key="1">
    <source>
        <dbReference type="Pfam" id="PF00501"/>
    </source>
</evidence>
<dbReference type="InterPro" id="IPR000873">
    <property type="entry name" value="AMP-dep_synth/lig_dom"/>
</dbReference>
<dbReference type="InterPro" id="IPR020845">
    <property type="entry name" value="AMP-binding_CS"/>
</dbReference>
<sequence length="645" mass="72108">MRNLKDDIKTGGSFVVKQAFVSWDGDLKDQSYLARQTDWKSLESIDQLWPMLSKDYGDNLALVSPHTYKSEKLSYSQLSERIEQASAAFIRFGIKDGDVVTLFAENSPRWLVIDQGLMRAGAADAVRGIAAPSEELEFIIKDSGSIALIVQSANILKHLELEASLLFVLILEGEAPSNTIGWEEFISYGAKTQALPSFYNDSRRLATLIYTSGTTSKPKGVALTHSNLLHQIRTLRVVVEPHSNENTLSILPIWHAYERSIEYFLLSCGCCQNYTNLKKLRKDLQHIKPIYLVSVPRLWQALMEGFEDNLSNLPSHVNYLIRVFLKLSRYNRSRWRFAQNLSIQPVCNKARFLAGIEVLITWPSHVLASITIWPKVRQQLVGDLLTTAICGGGALGAYIDSFFEAIGIELLVGYGLTETSPVLTCRRRSANIRESAGRPLPLTDLRIIDSSSARPLGWGEKGRILARGPQVMKGYYRESDSNMTILNGESWFDTGDLGYLLPDGSLILTGRAKETIVLNNGENIEPVVLEVTLSASPLVEQIILIGQDQRQLAALIVPCFEAIGNLMQVRNILNNDLPLIMNAIKEELNRILAGRIGSRLNERLAGIALVEPFSIENGLLTQTLKQRRNEIAIYNKKIIDTIYSY</sequence>
<dbReference type="GeneID" id="6481247"/>
<dbReference type="GO" id="GO:0008922">
    <property type="term" value="F:long-chain fatty acid [acyl-carrier-protein] ligase activity"/>
    <property type="evidence" value="ECO:0007669"/>
    <property type="project" value="TreeGrafter"/>
</dbReference>
<accession>B1X5B6</accession>
<reference evidence="2" key="1">
    <citation type="submission" date="2007-08" db="EMBL/GenBank/DDBJ databases">
        <authorList>
            <person name="Gloeckner G."/>
            <person name="Nowack E."/>
            <person name="Melkonian M."/>
        </authorList>
    </citation>
    <scope>NUCLEOTIDE SEQUENCE</scope>
</reference>
<dbReference type="InterPro" id="IPR052987">
    <property type="entry name" value="Chloroplast_AMP-bd_Enzymes"/>
</dbReference>
<dbReference type="SUPFAM" id="SSF56801">
    <property type="entry name" value="Acetyl-CoA synthetase-like"/>
    <property type="match status" value="1"/>
</dbReference>